<evidence type="ECO:0000256" key="1">
    <source>
        <dbReference type="SAM" id="Coils"/>
    </source>
</evidence>
<feature type="domain" description="ZW10 C-terminal helical" evidence="2">
    <location>
        <begin position="361"/>
        <end position="486"/>
    </location>
</feature>
<dbReference type="Pfam" id="PF22766">
    <property type="entry name" value="ZW10_C2"/>
    <property type="match status" value="1"/>
</dbReference>
<dbReference type="GeneID" id="111248269"/>
<dbReference type="Gene3D" id="1.10.357.150">
    <property type="match status" value="1"/>
</dbReference>
<dbReference type="GO" id="GO:0007094">
    <property type="term" value="P:mitotic spindle assembly checkpoint signaling"/>
    <property type="evidence" value="ECO:0007669"/>
    <property type="project" value="TreeGrafter"/>
</dbReference>
<dbReference type="EnsemblMetazoa" id="XM_022800331">
    <property type="protein sequence ID" value="XP_022656066"/>
    <property type="gene ID" value="LOC111248269"/>
</dbReference>
<dbReference type="GO" id="GO:0005737">
    <property type="term" value="C:cytoplasm"/>
    <property type="evidence" value="ECO:0007669"/>
    <property type="project" value="GOC"/>
</dbReference>
<keyword evidence="4" id="KW-1185">Reference proteome</keyword>
<dbReference type="AlphaFoldDB" id="A0A7M7JRF0"/>
<dbReference type="GO" id="GO:0006888">
    <property type="term" value="P:endoplasmic reticulum to Golgi vesicle-mediated transport"/>
    <property type="evidence" value="ECO:0007669"/>
    <property type="project" value="TreeGrafter"/>
</dbReference>
<evidence type="ECO:0000313" key="3">
    <source>
        <dbReference type="EnsemblMetazoa" id="XP_022656066"/>
    </source>
</evidence>
<organism evidence="3 4">
    <name type="scientific">Varroa destructor</name>
    <name type="common">Honeybee mite</name>
    <dbReference type="NCBI Taxonomy" id="109461"/>
    <lineage>
        <taxon>Eukaryota</taxon>
        <taxon>Metazoa</taxon>
        <taxon>Ecdysozoa</taxon>
        <taxon>Arthropoda</taxon>
        <taxon>Chelicerata</taxon>
        <taxon>Arachnida</taxon>
        <taxon>Acari</taxon>
        <taxon>Parasitiformes</taxon>
        <taxon>Mesostigmata</taxon>
        <taxon>Gamasina</taxon>
        <taxon>Dermanyssoidea</taxon>
        <taxon>Varroidae</taxon>
        <taxon>Varroa</taxon>
    </lineage>
</organism>
<dbReference type="RefSeq" id="XP_022656066.1">
    <property type="nucleotide sequence ID" value="XM_022800331.1"/>
</dbReference>
<sequence>MSLAALEKPSLLAARMTDIERDIRRKMDALAKHVEHTELLDESSIQEAGQLKISLEEHLSEVDLLAAQLNDTISSLRQIADQDQKQHIAELEAKIATVNHALKRTADLIEIGDLLEATEACQNDRSTALVYLNRIEESCETLNVWSGGKLRILQSIRQHLVNKRYTLEVEQRKSLQNLKDESNKEYGHDGDINAEGIGDGEENEVSAFLGKIREILRKSLEPTEKLTSTDFGGPGDMNPCRVSFWLRPLVVEILDCPEPSLVIDIYTSYYKHTVSTLSDKEVAIVYCNSMFIAHKVLLHCLLHPSSRVALNSSVGLRRFADIVFHERLQKLAFDSFRQRKTDFLDDDAFKEYPQFLRRYCADLQEILPLNVSEKVLCLLIEDYVELLISVVVMKEDIESNQADLWATILSEILAEIKDIAGRMKIRPLPKAEELKNILSYGLKDFAAHWKNHDSELRTWYQPAEVAHLIKAIFQNSPMRSSVLAQIK</sequence>
<dbReference type="GO" id="GO:1990423">
    <property type="term" value="C:RZZ complex"/>
    <property type="evidence" value="ECO:0007669"/>
    <property type="project" value="TreeGrafter"/>
</dbReference>
<dbReference type="InParanoid" id="A0A7M7JRF0"/>
<keyword evidence="1" id="KW-0175">Coiled coil</keyword>
<accession>A0A7M7JRF0</accession>
<dbReference type="InterPro" id="IPR046362">
    <property type="entry name" value="Zw10/DSL1_C_sf"/>
</dbReference>
<evidence type="ECO:0000259" key="2">
    <source>
        <dbReference type="Pfam" id="PF22766"/>
    </source>
</evidence>
<reference evidence="3" key="1">
    <citation type="submission" date="2021-01" db="UniProtKB">
        <authorList>
            <consortium name="EnsemblMetazoa"/>
        </authorList>
    </citation>
    <scope>IDENTIFICATION</scope>
</reference>
<dbReference type="CTD" id="9183"/>
<dbReference type="KEGG" id="vde:111248269"/>
<protein>
    <recommendedName>
        <fullName evidence="2">ZW10 C-terminal helical domain-containing protein</fullName>
    </recommendedName>
</protein>
<dbReference type="OrthoDB" id="534815at2759"/>
<dbReference type="PANTHER" id="PTHR12205">
    <property type="entry name" value="CENTROMERE/KINETOCHORE PROTEIN ZW10"/>
    <property type="match status" value="1"/>
</dbReference>
<proteinExistence type="predicted"/>
<name>A0A7M7JRF0_VARDE</name>
<evidence type="ECO:0000313" key="4">
    <source>
        <dbReference type="Proteomes" id="UP000594260"/>
    </source>
</evidence>
<feature type="coiled-coil region" evidence="1">
    <location>
        <begin position="66"/>
        <end position="108"/>
    </location>
</feature>
<dbReference type="InterPro" id="IPR055148">
    <property type="entry name" value="ZW10_C_2"/>
</dbReference>
<dbReference type="PANTHER" id="PTHR12205:SF0">
    <property type="entry name" value="CENTROMERE_KINETOCHORE PROTEIN ZW10 HOMOLOG"/>
    <property type="match status" value="1"/>
</dbReference>
<dbReference type="Proteomes" id="UP000594260">
    <property type="component" value="Unplaced"/>
</dbReference>